<reference evidence="1" key="2">
    <citation type="submission" date="2020-09" db="EMBL/GenBank/DDBJ databases">
        <authorList>
            <person name="Sun Q."/>
            <person name="Zhou Y."/>
        </authorList>
    </citation>
    <scope>NUCLEOTIDE SEQUENCE</scope>
    <source>
        <strain evidence="1">CGMCC 4.7308</strain>
    </source>
</reference>
<dbReference type="Pfam" id="PF13238">
    <property type="entry name" value="AAA_18"/>
    <property type="match status" value="1"/>
</dbReference>
<comment type="caution">
    <text evidence="1">The sequence shown here is derived from an EMBL/GenBank/DDBJ whole genome shotgun (WGS) entry which is preliminary data.</text>
</comment>
<evidence type="ECO:0000313" key="2">
    <source>
        <dbReference type="Proteomes" id="UP000655208"/>
    </source>
</evidence>
<sequence>MGSAGRRVLVTGMSGAGKSTVLDLLAARGYRTVETDAPEWLRRTADGTDEVWREDRMAALLAGDAGPGLFVAGCRANQGLFRDRFDHVVLLHAPTPVLLQRLRTRTGGFGRTDAERDKVLADIAEVVPLLLASCDVHIDTADTPPAAVADRLVALVSG</sequence>
<accession>A0A917SK14</accession>
<dbReference type="SUPFAM" id="SSF52540">
    <property type="entry name" value="P-loop containing nucleoside triphosphate hydrolases"/>
    <property type="match status" value="1"/>
</dbReference>
<gene>
    <name evidence="1" type="ORF">GCM10011594_00980</name>
</gene>
<dbReference type="InterPro" id="IPR027417">
    <property type="entry name" value="P-loop_NTPase"/>
</dbReference>
<dbReference type="Gene3D" id="3.40.50.300">
    <property type="entry name" value="P-loop containing nucleotide triphosphate hydrolases"/>
    <property type="match status" value="1"/>
</dbReference>
<dbReference type="RefSeq" id="WP_229673472.1">
    <property type="nucleotide sequence ID" value="NZ_BMNA01000001.1"/>
</dbReference>
<dbReference type="Proteomes" id="UP000655208">
    <property type="component" value="Unassembled WGS sequence"/>
</dbReference>
<dbReference type="EMBL" id="BMNA01000001">
    <property type="protein sequence ID" value="GGL85155.1"/>
    <property type="molecule type" value="Genomic_DNA"/>
</dbReference>
<name>A0A917SK14_9ACTN</name>
<reference evidence="1" key="1">
    <citation type="journal article" date="2014" name="Int. J. Syst. Evol. Microbiol.">
        <title>Complete genome sequence of Corynebacterium casei LMG S-19264T (=DSM 44701T), isolated from a smear-ripened cheese.</title>
        <authorList>
            <consortium name="US DOE Joint Genome Institute (JGI-PGF)"/>
            <person name="Walter F."/>
            <person name="Albersmeier A."/>
            <person name="Kalinowski J."/>
            <person name="Ruckert C."/>
        </authorList>
    </citation>
    <scope>NUCLEOTIDE SEQUENCE</scope>
    <source>
        <strain evidence="1">CGMCC 4.7308</strain>
    </source>
</reference>
<evidence type="ECO:0008006" key="3">
    <source>
        <dbReference type="Google" id="ProtNLM"/>
    </source>
</evidence>
<dbReference type="AlphaFoldDB" id="A0A917SK14"/>
<keyword evidence="2" id="KW-1185">Reference proteome</keyword>
<evidence type="ECO:0000313" key="1">
    <source>
        <dbReference type="EMBL" id="GGL85155.1"/>
    </source>
</evidence>
<proteinExistence type="predicted"/>
<protein>
    <recommendedName>
        <fullName evidence="3">Shikimate kinase</fullName>
    </recommendedName>
</protein>
<organism evidence="1 2">
    <name type="scientific">Nakamurella endophytica</name>
    <dbReference type="NCBI Taxonomy" id="1748367"/>
    <lineage>
        <taxon>Bacteria</taxon>
        <taxon>Bacillati</taxon>
        <taxon>Actinomycetota</taxon>
        <taxon>Actinomycetes</taxon>
        <taxon>Nakamurellales</taxon>
        <taxon>Nakamurellaceae</taxon>
        <taxon>Nakamurella</taxon>
    </lineage>
</organism>